<protein>
    <submittedName>
        <fullName evidence="2">Uncharacterized protein</fullName>
    </submittedName>
</protein>
<proteinExistence type="predicted"/>
<feature type="transmembrane region" description="Helical" evidence="1">
    <location>
        <begin position="46"/>
        <end position="67"/>
    </location>
</feature>
<feature type="transmembrane region" description="Helical" evidence="1">
    <location>
        <begin position="73"/>
        <end position="92"/>
    </location>
</feature>
<dbReference type="Pfam" id="PF20226">
    <property type="entry name" value="DUF6585"/>
    <property type="match status" value="1"/>
</dbReference>
<name>A0A8J3HYU9_9CHLR</name>
<sequence>MSNQMYQQPYAQAPGATEGAVPGEVYQQAEMQRLGSLIRVFKPTSIWVALAISAGVLILDLGLMFALWLADRISIYLLIVPIFLIVYVVNAIRSNNHKAYLYQEGFIYANGSQLHAVRWDHVEAVWQKQVSYSIWSTRSTYTVKRPDGAQVVISSHVHKVRELGDAILNEVTKRHLPLAQQVYNSGAPVPFGNLSIGMQGIGFRDKLLPWPEVKDVVIVNGQVQVKRQGNMINFATVQVADVPNLPVMMQLVANGLRSVPPMR</sequence>
<dbReference type="AlphaFoldDB" id="A0A8J3HYU9"/>
<organism evidence="2 3">
    <name type="scientific">Ktedonospora formicarum</name>
    <dbReference type="NCBI Taxonomy" id="2778364"/>
    <lineage>
        <taxon>Bacteria</taxon>
        <taxon>Bacillati</taxon>
        <taxon>Chloroflexota</taxon>
        <taxon>Ktedonobacteria</taxon>
        <taxon>Ktedonobacterales</taxon>
        <taxon>Ktedonobacteraceae</taxon>
        <taxon>Ktedonospora</taxon>
    </lineage>
</organism>
<keyword evidence="1" id="KW-0812">Transmembrane</keyword>
<accession>A0A8J3HYU9</accession>
<dbReference type="InterPro" id="IPR046492">
    <property type="entry name" value="DUF6585"/>
</dbReference>
<keyword evidence="1" id="KW-0472">Membrane</keyword>
<gene>
    <name evidence="2" type="ORF">KSX_26540</name>
</gene>
<evidence type="ECO:0000256" key="1">
    <source>
        <dbReference type="SAM" id="Phobius"/>
    </source>
</evidence>
<dbReference type="Proteomes" id="UP000612362">
    <property type="component" value="Unassembled WGS sequence"/>
</dbReference>
<dbReference type="RefSeq" id="WP_220193878.1">
    <property type="nucleotide sequence ID" value="NZ_BNJF01000001.1"/>
</dbReference>
<evidence type="ECO:0000313" key="2">
    <source>
        <dbReference type="EMBL" id="GHO44491.1"/>
    </source>
</evidence>
<evidence type="ECO:0000313" key="3">
    <source>
        <dbReference type="Proteomes" id="UP000612362"/>
    </source>
</evidence>
<dbReference type="EMBL" id="BNJF01000001">
    <property type="protein sequence ID" value="GHO44491.1"/>
    <property type="molecule type" value="Genomic_DNA"/>
</dbReference>
<reference evidence="2" key="1">
    <citation type="submission" date="2020-10" db="EMBL/GenBank/DDBJ databases">
        <title>Taxonomic study of unclassified bacteria belonging to the class Ktedonobacteria.</title>
        <authorList>
            <person name="Yabe S."/>
            <person name="Wang C.M."/>
            <person name="Zheng Y."/>
            <person name="Sakai Y."/>
            <person name="Cavaletti L."/>
            <person name="Monciardini P."/>
            <person name="Donadio S."/>
        </authorList>
    </citation>
    <scope>NUCLEOTIDE SEQUENCE</scope>
    <source>
        <strain evidence="2">SOSP1-1</strain>
    </source>
</reference>
<comment type="caution">
    <text evidence="2">The sequence shown here is derived from an EMBL/GenBank/DDBJ whole genome shotgun (WGS) entry which is preliminary data.</text>
</comment>
<keyword evidence="1" id="KW-1133">Transmembrane helix</keyword>
<keyword evidence="3" id="KW-1185">Reference proteome</keyword>